<evidence type="ECO:0000313" key="3">
    <source>
        <dbReference type="Proteomes" id="UP001500403"/>
    </source>
</evidence>
<keyword evidence="3" id="KW-1185">Reference proteome</keyword>
<reference evidence="2 3" key="1">
    <citation type="journal article" date="2019" name="Int. J. Syst. Evol. Microbiol.">
        <title>The Global Catalogue of Microorganisms (GCM) 10K type strain sequencing project: providing services to taxonomists for standard genome sequencing and annotation.</title>
        <authorList>
            <consortium name="The Broad Institute Genomics Platform"/>
            <consortium name="The Broad Institute Genome Sequencing Center for Infectious Disease"/>
            <person name="Wu L."/>
            <person name="Ma J."/>
        </authorList>
    </citation>
    <scope>NUCLEOTIDE SEQUENCE [LARGE SCALE GENOMIC DNA]</scope>
    <source>
        <strain evidence="2 3">JCM 9088</strain>
    </source>
</reference>
<comment type="caution">
    <text evidence="2">The sequence shown here is derived from an EMBL/GenBank/DDBJ whole genome shotgun (WGS) entry which is preliminary data.</text>
</comment>
<feature type="region of interest" description="Disordered" evidence="1">
    <location>
        <begin position="16"/>
        <end position="66"/>
    </location>
</feature>
<evidence type="ECO:0000313" key="2">
    <source>
        <dbReference type="EMBL" id="GAA2973648.1"/>
    </source>
</evidence>
<organism evidence="2 3">
    <name type="scientific">Streptomyces enissocaesilis</name>
    <dbReference type="NCBI Taxonomy" id="332589"/>
    <lineage>
        <taxon>Bacteria</taxon>
        <taxon>Bacillati</taxon>
        <taxon>Actinomycetota</taxon>
        <taxon>Actinomycetes</taxon>
        <taxon>Kitasatosporales</taxon>
        <taxon>Streptomycetaceae</taxon>
        <taxon>Streptomyces</taxon>
        <taxon>Streptomyces rochei group</taxon>
    </lineage>
</organism>
<dbReference type="Proteomes" id="UP001500403">
    <property type="component" value="Unassembled WGS sequence"/>
</dbReference>
<proteinExistence type="predicted"/>
<protein>
    <recommendedName>
        <fullName evidence="4">Transposase</fullName>
    </recommendedName>
</protein>
<gene>
    <name evidence="2" type="ORF">GCM10010446_67520</name>
</gene>
<dbReference type="EMBL" id="BAAAUD010000112">
    <property type="protein sequence ID" value="GAA2973648.1"/>
    <property type="molecule type" value="Genomic_DNA"/>
</dbReference>
<name>A0ABN3XNW2_9ACTN</name>
<evidence type="ECO:0000256" key="1">
    <source>
        <dbReference type="SAM" id="MobiDB-lite"/>
    </source>
</evidence>
<evidence type="ECO:0008006" key="4">
    <source>
        <dbReference type="Google" id="ProtNLM"/>
    </source>
</evidence>
<sequence>MLRWQISRAIKAWTLRKQGRPGDAPLKPKGARLDPRGSGGDSHRCQVTGQAGHWPPAQAGVTRHTT</sequence>
<accession>A0ABN3XNW2</accession>